<organism evidence="2">
    <name type="scientific">Anopheles darlingi</name>
    <name type="common">Mosquito</name>
    <dbReference type="NCBI Taxonomy" id="43151"/>
    <lineage>
        <taxon>Eukaryota</taxon>
        <taxon>Metazoa</taxon>
        <taxon>Ecdysozoa</taxon>
        <taxon>Arthropoda</taxon>
        <taxon>Hexapoda</taxon>
        <taxon>Insecta</taxon>
        <taxon>Pterygota</taxon>
        <taxon>Neoptera</taxon>
        <taxon>Endopterygota</taxon>
        <taxon>Diptera</taxon>
        <taxon>Nematocera</taxon>
        <taxon>Culicoidea</taxon>
        <taxon>Culicidae</taxon>
        <taxon>Anophelinae</taxon>
        <taxon>Anopheles</taxon>
    </lineage>
</organism>
<evidence type="ECO:0000256" key="1">
    <source>
        <dbReference type="SAM" id="SignalP"/>
    </source>
</evidence>
<dbReference type="EMBL" id="GGFL01014095">
    <property type="protein sequence ID" value="MBW78273.1"/>
    <property type="molecule type" value="Transcribed_RNA"/>
</dbReference>
<protein>
    <submittedName>
        <fullName evidence="2">Putative secreted protein</fullName>
    </submittedName>
</protein>
<feature type="signal peptide" evidence="1">
    <location>
        <begin position="1"/>
        <end position="22"/>
    </location>
</feature>
<evidence type="ECO:0000313" key="2">
    <source>
        <dbReference type="EMBL" id="MBW78273.1"/>
    </source>
</evidence>
<accession>A0A2M4DL38</accession>
<reference evidence="2" key="1">
    <citation type="submission" date="2018-01" db="EMBL/GenBank/DDBJ databases">
        <title>An insight into the sialome of Amazonian anophelines.</title>
        <authorList>
            <person name="Ribeiro J.M."/>
            <person name="Scarpassa V."/>
            <person name="Calvo E."/>
        </authorList>
    </citation>
    <scope>NUCLEOTIDE SEQUENCE</scope>
</reference>
<sequence>MRSINHFISAFLLVATPPPWLAITPGCAWCGSSYSYNSLSFLLFFLPPSNTILRQGLLFAGADSGFLGWYTVE</sequence>
<name>A0A2M4DL38_ANODA</name>
<keyword evidence="1" id="KW-0732">Signal</keyword>
<dbReference type="AlphaFoldDB" id="A0A2M4DL38"/>
<proteinExistence type="predicted"/>
<feature type="chain" id="PRO_5014928300" evidence="1">
    <location>
        <begin position="23"/>
        <end position="73"/>
    </location>
</feature>